<proteinExistence type="predicted"/>
<reference evidence="2" key="1">
    <citation type="submission" date="2020-01" db="EMBL/GenBank/DDBJ databases">
        <authorList>
            <person name="Meier V. D."/>
            <person name="Meier V D."/>
        </authorList>
    </citation>
    <scope>NUCLEOTIDE SEQUENCE</scope>
    <source>
        <strain evidence="2">HLG_WM_MAG_05</strain>
    </source>
</reference>
<keyword evidence="1" id="KW-0472">Membrane</keyword>
<protein>
    <submittedName>
        <fullName evidence="2">Uncharacterized protein</fullName>
    </submittedName>
</protein>
<dbReference type="AlphaFoldDB" id="A0A6S6S668"/>
<feature type="transmembrane region" description="Helical" evidence="1">
    <location>
        <begin position="51"/>
        <end position="67"/>
    </location>
</feature>
<gene>
    <name evidence="2" type="ORF">HELGO_WM9916</name>
</gene>
<organism evidence="2">
    <name type="scientific">uncultured Sulfurovum sp</name>
    <dbReference type="NCBI Taxonomy" id="269237"/>
    <lineage>
        <taxon>Bacteria</taxon>
        <taxon>Pseudomonadati</taxon>
        <taxon>Campylobacterota</taxon>
        <taxon>Epsilonproteobacteria</taxon>
        <taxon>Campylobacterales</taxon>
        <taxon>Sulfurovaceae</taxon>
        <taxon>Sulfurovum</taxon>
        <taxon>environmental samples</taxon>
    </lineage>
</organism>
<dbReference type="EMBL" id="CACVAU010000001">
    <property type="protein sequence ID" value="CAA6800460.1"/>
    <property type="molecule type" value="Genomic_DNA"/>
</dbReference>
<evidence type="ECO:0000313" key="2">
    <source>
        <dbReference type="EMBL" id="CAA6800460.1"/>
    </source>
</evidence>
<keyword evidence="1" id="KW-1133">Transmembrane helix</keyword>
<evidence type="ECO:0000256" key="1">
    <source>
        <dbReference type="SAM" id="Phobius"/>
    </source>
</evidence>
<name>A0A6S6S668_9BACT</name>
<accession>A0A6S6S668</accession>
<feature type="transmembrane region" description="Helical" evidence="1">
    <location>
        <begin position="12"/>
        <end position="31"/>
    </location>
</feature>
<keyword evidence="1" id="KW-0812">Transmembrane</keyword>
<sequence>MEDFLYLVQNNMSYNLSSIGIILFFSLLRTFLRQKKAETGDSFLRDFGKTFGFLMFLYLLFIIFKWYPF</sequence>